<gene>
    <name evidence="6" type="ORF">A6M21_01995</name>
</gene>
<dbReference type="PANTHER" id="PTHR33397:SF5">
    <property type="entry name" value="RNASE YUTE-RELATED"/>
    <property type="match status" value="1"/>
</dbReference>
<dbReference type="InterPro" id="IPR041633">
    <property type="entry name" value="Polbeta"/>
</dbReference>
<dbReference type="AlphaFoldDB" id="A0A1B7LKH6"/>
<evidence type="ECO:0000256" key="2">
    <source>
        <dbReference type="ARBA" id="ARBA00022722"/>
    </source>
</evidence>
<comment type="caution">
    <text evidence="6">The sequence shown here is derived from an EMBL/GenBank/DDBJ whole genome shotgun (WGS) entry which is preliminary data.</text>
</comment>
<dbReference type="EMBL" id="LYVF01000002">
    <property type="protein sequence ID" value="OAT87084.1"/>
    <property type="molecule type" value="Genomic_DNA"/>
</dbReference>
<dbReference type="Gene3D" id="3.30.460.10">
    <property type="entry name" value="Beta Polymerase, domain 2"/>
    <property type="match status" value="1"/>
</dbReference>
<name>A0A1B7LKH6_9FIRM</name>
<dbReference type="GO" id="GO:0004540">
    <property type="term" value="F:RNA nuclease activity"/>
    <property type="evidence" value="ECO:0007669"/>
    <property type="project" value="InterPro"/>
</dbReference>
<accession>A0A1B7LKH6</accession>
<dbReference type="GO" id="GO:0016787">
    <property type="term" value="F:hydrolase activity"/>
    <property type="evidence" value="ECO:0007669"/>
    <property type="project" value="UniProtKB-KW"/>
</dbReference>
<dbReference type="NCBIfam" id="NF047751">
    <property type="entry name" value="HepT_toxin"/>
    <property type="match status" value="1"/>
</dbReference>
<organism evidence="6 7">
    <name type="scientific">Desulfotomaculum copahuensis</name>
    <dbReference type="NCBI Taxonomy" id="1838280"/>
    <lineage>
        <taxon>Bacteria</taxon>
        <taxon>Bacillati</taxon>
        <taxon>Bacillota</taxon>
        <taxon>Clostridia</taxon>
        <taxon>Eubacteriales</taxon>
        <taxon>Desulfotomaculaceae</taxon>
        <taxon>Desulfotomaculum</taxon>
    </lineage>
</organism>
<evidence type="ECO:0000313" key="7">
    <source>
        <dbReference type="Proteomes" id="UP000078532"/>
    </source>
</evidence>
<keyword evidence="1" id="KW-1277">Toxin-antitoxin system</keyword>
<reference evidence="6 7" key="1">
    <citation type="submission" date="2016-04" db="EMBL/GenBank/DDBJ databases">
        <authorList>
            <person name="Evans L.H."/>
            <person name="Alamgir A."/>
            <person name="Owens N."/>
            <person name="Weber N.D."/>
            <person name="Virtaneva K."/>
            <person name="Barbian K."/>
            <person name="Babar A."/>
            <person name="Rosenke K."/>
        </authorList>
    </citation>
    <scope>NUCLEOTIDE SEQUENCE [LARGE SCALE GENOMIC DNA]</scope>
    <source>
        <strain evidence="6 7">LMa1</strain>
    </source>
</reference>
<dbReference type="GO" id="GO:0110001">
    <property type="term" value="C:toxin-antitoxin complex"/>
    <property type="evidence" value="ECO:0007669"/>
    <property type="project" value="InterPro"/>
</dbReference>
<dbReference type="InterPro" id="IPR008201">
    <property type="entry name" value="HepT-like"/>
</dbReference>
<evidence type="ECO:0000256" key="3">
    <source>
        <dbReference type="ARBA" id="ARBA00022801"/>
    </source>
</evidence>
<proteinExistence type="inferred from homology"/>
<dbReference type="InterPro" id="IPR052379">
    <property type="entry name" value="Type_VII_TA_RNase"/>
</dbReference>
<dbReference type="InterPro" id="IPR043519">
    <property type="entry name" value="NT_sf"/>
</dbReference>
<comment type="similarity">
    <text evidence="4">Belongs to the HepT RNase toxin family.</text>
</comment>
<dbReference type="STRING" id="1838280.A6M21_01995"/>
<feature type="domain" description="Polymerase beta nucleotidyltransferase" evidence="5">
    <location>
        <begin position="22"/>
        <end position="103"/>
    </location>
</feature>
<dbReference type="Pfam" id="PF18765">
    <property type="entry name" value="Polbeta"/>
    <property type="match status" value="1"/>
</dbReference>
<dbReference type="InterPro" id="IPR037038">
    <property type="entry name" value="HepT-like_sf"/>
</dbReference>
<evidence type="ECO:0000259" key="5">
    <source>
        <dbReference type="Pfam" id="PF18765"/>
    </source>
</evidence>
<dbReference type="SUPFAM" id="SSF81301">
    <property type="entry name" value="Nucleotidyltransferase"/>
    <property type="match status" value="1"/>
</dbReference>
<dbReference type="Gene3D" id="1.20.120.580">
    <property type="entry name" value="bsu32300-like"/>
    <property type="match status" value="1"/>
</dbReference>
<sequence>MQTVTKRLLQKLQIPTNYYHHYGIVLSFIFGSTIEKSALPPADLDVAVLFSQYDFQSYLQAGEDLGRQLNRRDLDLVVLNLCSPALKMDVLTGGFLHYSKDDETFARFAVDTFFDYEEYLYFKREYQIRWRKRTREGLLVATRQLHRERVETCLSQLDQAVQRLKDLSKRFSSFEEFTLDLDTRELCVHHLRIALESVLDICRHFLAVKGVALNEFDTTALIELAGEKGLLDRHFAHRIKGMAGMRNAIVHVYWRLDYAAIHRAVANDLPDFAEFARQVTAYLVHEEKKQEAKK</sequence>
<dbReference type="Proteomes" id="UP000078532">
    <property type="component" value="Unassembled WGS sequence"/>
</dbReference>
<dbReference type="Pfam" id="PF01934">
    <property type="entry name" value="HepT-like"/>
    <property type="match status" value="1"/>
</dbReference>
<dbReference type="RefSeq" id="WP_066665829.1">
    <property type="nucleotide sequence ID" value="NZ_LYVF01000002.1"/>
</dbReference>
<evidence type="ECO:0000256" key="1">
    <source>
        <dbReference type="ARBA" id="ARBA00022649"/>
    </source>
</evidence>
<evidence type="ECO:0000256" key="4">
    <source>
        <dbReference type="ARBA" id="ARBA00024207"/>
    </source>
</evidence>
<keyword evidence="2" id="KW-0540">Nuclease</keyword>
<keyword evidence="7" id="KW-1185">Reference proteome</keyword>
<evidence type="ECO:0000313" key="6">
    <source>
        <dbReference type="EMBL" id="OAT87084.1"/>
    </source>
</evidence>
<protein>
    <recommendedName>
        <fullName evidence="5">Polymerase beta nucleotidyltransferase domain-containing protein</fullName>
    </recommendedName>
</protein>
<dbReference type="NCBIfam" id="NF047752">
    <property type="entry name" value="MntA_antitoxin"/>
    <property type="match status" value="1"/>
</dbReference>
<dbReference type="PANTHER" id="PTHR33397">
    <property type="entry name" value="UPF0331 PROTEIN YUTE"/>
    <property type="match status" value="1"/>
</dbReference>
<dbReference type="OrthoDB" id="9796612at2"/>
<keyword evidence="3" id="KW-0378">Hydrolase</keyword>